<dbReference type="EMBL" id="LR031571">
    <property type="protein sequence ID" value="VDC75159.1"/>
    <property type="molecule type" value="Genomic_DNA"/>
</dbReference>
<dbReference type="Gramene" id="A01p17320.2_BraZ1">
    <property type="protein sequence ID" value="A01p17320.2_BraZ1.CDS"/>
    <property type="gene ID" value="A01g17320.2_BraZ1"/>
</dbReference>
<evidence type="ECO:0000313" key="2">
    <source>
        <dbReference type="EMBL" id="VDC75159.1"/>
    </source>
</evidence>
<evidence type="ECO:0000313" key="1">
    <source>
        <dbReference type="EMBL" id="CAG7887656.1"/>
    </source>
</evidence>
<gene>
    <name evidence="2" type="ORF">BRAA01T01661Z</name>
    <name evidence="1" type="ORF">BRAPAZ1V2_A01P17320.2</name>
</gene>
<reference evidence="2" key="1">
    <citation type="submission" date="2018-11" db="EMBL/GenBank/DDBJ databases">
        <authorList>
            <consortium name="Genoscope - CEA"/>
            <person name="William W."/>
        </authorList>
    </citation>
    <scope>NUCLEOTIDE SEQUENCE</scope>
</reference>
<dbReference type="AlphaFoldDB" id="A0A3P5Z8P8"/>
<proteinExistence type="predicted"/>
<organism evidence="2">
    <name type="scientific">Brassica campestris</name>
    <name type="common">Field mustard</name>
    <dbReference type="NCBI Taxonomy" id="3711"/>
    <lineage>
        <taxon>Eukaryota</taxon>
        <taxon>Viridiplantae</taxon>
        <taxon>Streptophyta</taxon>
        <taxon>Embryophyta</taxon>
        <taxon>Tracheophyta</taxon>
        <taxon>Spermatophyta</taxon>
        <taxon>Magnoliopsida</taxon>
        <taxon>eudicotyledons</taxon>
        <taxon>Gunneridae</taxon>
        <taxon>Pentapetalae</taxon>
        <taxon>rosids</taxon>
        <taxon>malvids</taxon>
        <taxon>Brassicales</taxon>
        <taxon>Brassicaceae</taxon>
        <taxon>Brassiceae</taxon>
        <taxon>Brassica</taxon>
    </lineage>
</organism>
<sequence length="83" mass="9596">MKQSKGGSFTLASALELRSHYRWKKFFKAGLPCLETVSANCTSLTESKYILKGRNPYKVISAKRYHNHTQPPNCSIFIFWIRI</sequence>
<accession>A0A3P5Z8P8</accession>
<dbReference type="Proteomes" id="UP000694005">
    <property type="component" value="Chromosome A01"/>
</dbReference>
<dbReference type="EMBL" id="LS974617">
    <property type="protein sequence ID" value="CAG7887656.1"/>
    <property type="molecule type" value="Genomic_DNA"/>
</dbReference>
<protein>
    <submittedName>
        <fullName evidence="1">Uncharacterized protein</fullName>
    </submittedName>
</protein>
<name>A0A3P5Z8P8_BRACM</name>